<sequence length="176" mass="20153">MSTNLLPEKIPLSHFGCVAQFADYHLASYAIKGIGGSFMSSFLDLQLVEIGENSKLTVFAPVSWKYDPYFGVPAAAFTFGNNYIFEYLKHVIPCKLTWKDLMNLEEGTLFPTFIKDFKFTIKVTKDGNGLRMNGSPVIYPDLYSSDTLVIHGLQHNLDKWEVEEYLRHLKEKYDLH</sequence>
<protein>
    <submittedName>
        <fullName evidence="1">Uncharacterized protein</fullName>
    </submittedName>
</protein>
<proteinExistence type="predicted"/>
<dbReference type="SUPFAM" id="SSF82153">
    <property type="entry name" value="FAS1 domain"/>
    <property type="match status" value="1"/>
</dbReference>
<dbReference type="OrthoDB" id="938419at2759"/>
<dbReference type="Proteomes" id="UP000554482">
    <property type="component" value="Unassembled WGS sequence"/>
</dbReference>
<organism evidence="1 2">
    <name type="scientific">Thalictrum thalictroides</name>
    <name type="common">Rue-anemone</name>
    <name type="synonym">Anemone thalictroides</name>
    <dbReference type="NCBI Taxonomy" id="46969"/>
    <lineage>
        <taxon>Eukaryota</taxon>
        <taxon>Viridiplantae</taxon>
        <taxon>Streptophyta</taxon>
        <taxon>Embryophyta</taxon>
        <taxon>Tracheophyta</taxon>
        <taxon>Spermatophyta</taxon>
        <taxon>Magnoliopsida</taxon>
        <taxon>Ranunculales</taxon>
        <taxon>Ranunculaceae</taxon>
        <taxon>Thalictroideae</taxon>
        <taxon>Thalictrum</taxon>
    </lineage>
</organism>
<name>A0A7J6WYM5_THATH</name>
<dbReference type="InterPro" id="IPR052806">
    <property type="entry name" value="Fasciclin-like_AGP"/>
</dbReference>
<keyword evidence="2" id="KW-1185">Reference proteome</keyword>
<evidence type="ECO:0000313" key="2">
    <source>
        <dbReference type="Proteomes" id="UP000554482"/>
    </source>
</evidence>
<comment type="caution">
    <text evidence="1">The sequence shown here is derived from an EMBL/GenBank/DDBJ whole genome shotgun (WGS) entry which is preliminary data.</text>
</comment>
<evidence type="ECO:0000313" key="1">
    <source>
        <dbReference type="EMBL" id="KAF5202524.1"/>
    </source>
</evidence>
<reference evidence="1 2" key="1">
    <citation type="submission" date="2020-06" db="EMBL/GenBank/DDBJ databases">
        <title>Transcriptomic and genomic resources for Thalictrum thalictroides and T. hernandezii: Facilitating candidate gene discovery in an emerging model plant lineage.</title>
        <authorList>
            <person name="Arias T."/>
            <person name="Riano-Pachon D.M."/>
            <person name="Di Stilio V.S."/>
        </authorList>
    </citation>
    <scope>NUCLEOTIDE SEQUENCE [LARGE SCALE GENOMIC DNA]</scope>
    <source>
        <strain evidence="2">cv. WT478/WT964</strain>
        <tissue evidence="1">Leaves</tissue>
    </source>
</reference>
<dbReference type="AlphaFoldDB" id="A0A7J6WYM5"/>
<dbReference type="PANTHER" id="PTHR33985">
    <property type="entry name" value="OS02G0491300 PROTEIN-RELATED"/>
    <property type="match status" value="1"/>
</dbReference>
<dbReference type="InterPro" id="IPR036378">
    <property type="entry name" value="FAS1_dom_sf"/>
</dbReference>
<accession>A0A7J6WYM5</accession>
<dbReference type="EMBL" id="JABWDY010008005">
    <property type="protein sequence ID" value="KAF5202524.1"/>
    <property type="molecule type" value="Genomic_DNA"/>
</dbReference>
<dbReference type="PANTHER" id="PTHR33985:SF29">
    <property type="entry name" value="FAS1 DOMAIN-CONTAINING PROTEIN"/>
    <property type="match status" value="1"/>
</dbReference>
<gene>
    <name evidence="1" type="ORF">FRX31_007890</name>
</gene>